<evidence type="ECO:0000259" key="1">
    <source>
        <dbReference type="Pfam" id="PF03417"/>
    </source>
</evidence>
<dbReference type="Gene3D" id="1.10.10.2120">
    <property type="match status" value="1"/>
</dbReference>
<sequence length="364" mass="40814">MQKEASFLHIKVQESDPFRRGQYIGERVSDKINGNVEIYKKVFMEYANVDWDTVRKTALQYVEPIQNYAPELLEELKGMAKGSDLDLTDLIALNTRSEIMYAYTQRVIPECTSFALSKNNMKNQHVVIGQNWDWKTEVKGNTIIMEIEQSPYPSIIMIAEAGHLCKVGFNSAGIGLCTNMLFSSLDKAEIGVPFHVILRKILNSSTFNEAVRAVTLPHRAFSGNYVIANDKGNVINLETGPGGKENVHFLGLDEGILGHANNFINETHFQDKTLEFLPDSPARASNIKNELSKFPQLSIENIQDALRNHINFPNSICCHEEPVNKIQTIASVIMDLTEKSMTIAPGPVCQNSFTKVFPDFSQAE</sequence>
<dbReference type="OrthoDB" id="8109453at2"/>
<feature type="domain" description="Peptidase C45 hydrolase" evidence="1">
    <location>
        <begin position="122"/>
        <end position="344"/>
    </location>
</feature>
<gene>
    <name evidence="2" type="ORF">D0469_14785</name>
</gene>
<evidence type="ECO:0000313" key="3">
    <source>
        <dbReference type="Proteomes" id="UP000264541"/>
    </source>
</evidence>
<dbReference type="RefSeq" id="WP_117327505.1">
    <property type="nucleotide sequence ID" value="NZ_QVTE01000043.1"/>
</dbReference>
<organism evidence="2 3">
    <name type="scientific">Peribacillus saganii</name>
    <dbReference type="NCBI Taxonomy" id="2303992"/>
    <lineage>
        <taxon>Bacteria</taxon>
        <taxon>Bacillati</taxon>
        <taxon>Bacillota</taxon>
        <taxon>Bacilli</taxon>
        <taxon>Bacillales</taxon>
        <taxon>Bacillaceae</taxon>
        <taxon>Peribacillus</taxon>
    </lineage>
</organism>
<dbReference type="AlphaFoldDB" id="A0A372LLL1"/>
<dbReference type="Pfam" id="PF03417">
    <property type="entry name" value="AAT"/>
    <property type="match status" value="1"/>
</dbReference>
<keyword evidence="3" id="KW-1185">Reference proteome</keyword>
<protein>
    <recommendedName>
        <fullName evidence="1">Peptidase C45 hydrolase domain-containing protein</fullName>
    </recommendedName>
</protein>
<proteinExistence type="predicted"/>
<comment type="caution">
    <text evidence="2">The sequence shown here is derived from an EMBL/GenBank/DDBJ whole genome shotgun (WGS) entry which is preliminary data.</text>
</comment>
<dbReference type="InterPro" id="IPR047801">
    <property type="entry name" value="Peptidase_C45"/>
</dbReference>
<dbReference type="PANTHER" id="PTHR34180">
    <property type="entry name" value="PEPTIDASE C45"/>
    <property type="match status" value="1"/>
</dbReference>
<dbReference type="NCBIfam" id="NF040521">
    <property type="entry name" value="C45_proenzyme"/>
    <property type="match status" value="1"/>
</dbReference>
<dbReference type="EMBL" id="QVTE01000043">
    <property type="protein sequence ID" value="RFU67510.1"/>
    <property type="molecule type" value="Genomic_DNA"/>
</dbReference>
<dbReference type="InterPro" id="IPR047794">
    <property type="entry name" value="C45_proenzyme-like"/>
</dbReference>
<reference evidence="2 3" key="1">
    <citation type="submission" date="2018-08" db="EMBL/GenBank/DDBJ databases">
        <title>Bacillus chawlae sp. nov., Bacillus glennii sp. nov., and Bacillus saganii sp. nov. Isolated from the Vehicle Assembly Building at Kennedy Space Center where the Viking Spacecraft were Assembled.</title>
        <authorList>
            <person name="Seuylemezian A."/>
            <person name="Vaishampayan P."/>
        </authorList>
    </citation>
    <scope>NUCLEOTIDE SEQUENCE [LARGE SCALE GENOMIC DNA]</scope>
    <source>
        <strain evidence="2 3">V47-23a</strain>
    </source>
</reference>
<dbReference type="PANTHER" id="PTHR34180:SF1">
    <property type="entry name" value="BETA-ALANYL-DOPAMINE_CARCININE HYDROLASE"/>
    <property type="match status" value="1"/>
</dbReference>
<dbReference type="Gene3D" id="3.60.60.10">
    <property type="entry name" value="Penicillin V Acylase, Chain A"/>
    <property type="match status" value="1"/>
</dbReference>
<dbReference type="InterPro" id="IPR005079">
    <property type="entry name" value="Peptidase_C45_hydrolase"/>
</dbReference>
<dbReference type="Proteomes" id="UP000264541">
    <property type="component" value="Unassembled WGS sequence"/>
</dbReference>
<accession>A0A372LLL1</accession>
<evidence type="ECO:0000313" key="2">
    <source>
        <dbReference type="EMBL" id="RFU67510.1"/>
    </source>
</evidence>
<name>A0A372LLL1_9BACI</name>